<accession>A0A8S1RCE6</accession>
<organism evidence="2 3">
    <name type="scientific">Paramecium sonneborni</name>
    <dbReference type="NCBI Taxonomy" id="65129"/>
    <lineage>
        <taxon>Eukaryota</taxon>
        <taxon>Sar</taxon>
        <taxon>Alveolata</taxon>
        <taxon>Ciliophora</taxon>
        <taxon>Intramacronucleata</taxon>
        <taxon>Oligohymenophorea</taxon>
        <taxon>Peniculida</taxon>
        <taxon>Parameciidae</taxon>
        <taxon>Paramecium</taxon>
    </lineage>
</organism>
<name>A0A8S1RCE6_9CILI</name>
<feature type="coiled-coil region" evidence="1">
    <location>
        <begin position="241"/>
        <end position="401"/>
    </location>
</feature>
<keyword evidence="3" id="KW-1185">Reference proteome</keyword>
<reference evidence="2" key="1">
    <citation type="submission" date="2021-01" db="EMBL/GenBank/DDBJ databases">
        <authorList>
            <consortium name="Genoscope - CEA"/>
            <person name="William W."/>
        </authorList>
    </citation>
    <scope>NUCLEOTIDE SEQUENCE</scope>
</reference>
<evidence type="ECO:0000313" key="2">
    <source>
        <dbReference type="EMBL" id="CAD8124992.1"/>
    </source>
</evidence>
<gene>
    <name evidence="2" type="ORF">PSON_ATCC_30995.1.T1550070</name>
</gene>
<comment type="caution">
    <text evidence="2">The sequence shown here is derived from an EMBL/GenBank/DDBJ whole genome shotgun (WGS) entry which is preliminary data.</text>
</comment>
<keyword evidence="1" id="KW-0175">Coiled coil</keyword>
<evidence type="ECO:0000313" key="3">
    <source>
        <dbReference type="Proteomes" id="UP000692954"/>
    </source>
</evidence>
<dbReference type="Proteomes" id="UP000692954">
    <property type="component" value="Unassembled WGS sequence"/>
</dbReference>
<proteinExistence type="predicted"/>
<dbReference type="OrthoDB" id="309712at2759"/>
<feature type="coiled-coil region" evidence="1">
    <location>
        <begin position="434"/>
        <end position="611"/>
    </location>
</feature>
<sequence length="810" mass="98636">MNQDQSLAQENEDKVQNQKRVNVKLQLKFSSLYGDEQIDNKIQYDAYVYYNNWKENSIKYDRCKMELDQNNIWIAQIDLDPNATYKYYYYVQQKNKIKKESDVRYFKYDQKEKIGIDEWNKVWCLYRYYIKDRQILDFYQIKIKDYSKQSFQSIDNLNEDQTGDSYLECQEILKIQDQQKKRQFAFINKFNQELIEYSNQFDPRKGDTYINNFVIHQFSQNIFLSKEQEGRIEKFISQQGNNLSQNNEKQLKSKIQELENQFNKKLEDLNSYKQQLYKETAKNKESQAKIQNLETRIKDIQAENTNIKNTLLENQRMYMLALQESEYYQQEKSMKQLEQINNEFQQKIEYISKINNEQLKNQKEKMEEESRIFQKKSQEVINKYIEMLEDSNKKLRNYELKNIHYEGDDIKISITQEEVPDEFKQEIYDLETKIQDFQTTETQLKNQIHNAQEDSQKLEKEKNSYKQRAKKIQILSNESKEKLDKCEIELKQAIQKLEIKKQESLQQDQFYNLKISKYQKGLKDLLQKLNEKQDELENFKKAYEEIQKKLELEEEKNIKLQVELESTIKSSEERRIYEYKILMETHNQEIKQIQQEKQQQLLQEKQKFEENQKKNLTNLTHSVIQNVYEKLEIEILQPYFDLQKNFHYNLMNNFGSEIERIINENIDNFETPVNQLQYRLCHIEEEQLQEFLILAQQEHDKLVEAIQNFKKKTTIKNAIYLKECFRQYTIQCNKIDKISKTINFDNDQEGEQIYQLNRWQVILEQKLDSVFRLLNFQQDLQGYNLEFQESRDTYTKALKYFQSQQEQLYE</sequence>
<evidence type="ECO:0000256" key="1">
    <source>
        <dbReference type="SAM" id="Coils"/>
    </source>
</evidence>
<dbReference type="EMBL" id="CAJJDN010000155">
    <property type="protein sequence ID" value="CAD8124992.1"/>
    <property type="molecule type" value="Genomic_DNA"/>
</dbReference>
<dbReference type="AlphaFoldDB" id="A0A8S1RCE6"/>
<protein>
    <submittedName>
        <fullName evidence="2">Uncharacterized protein</fullName>
    </submittedName>
</protein>